<comment type="caution">
    <text evidence="10">The sequence shown here is derived from an EMBL/GenBank/DDBJ whole genome shotgun (WGS) entry which is preliminary data.</text>
</comment>
<dbReference type="GO" id="GO:0005576">
    <property type="term" value="C:extracellular region"/>
    <property type="evidence" value="ECO:0007669"/>
    <property type="project" value="UniProtKB-SubCell"/>
</dbReference>
<dbReference type="Pfam" id="PF24708">
    <property type="entry name" value="Lip_C"/>
    <property type="match status" value="1"/>
</dbReference>
<sequence length="405" mass="45870">MDQLSDQAPISQNLLVDSIERVNDHPIILVHGLVGWGRDEFLGFRYWGGLVDIEEDLKNYGYETYTAAVGPFSSNWDRACELYAQIKGGTVDYGEAHSKEHGHEQYGRTYSGFLPEWGEINPDTGIQNKVHLVGHSLGGQTIRVLTQLLEQGNEQERELTDPDQLSPLFNNEQTSWVSSVLTISSPHDGSTTTRFIDGFFPMTKDIIALAASLSGKKTDNNFYDFKLDQWGLKREPGESWENYAERVYNSSIWSDTKDTAEWDVSPEGASELNSWVLAQPDTYYFSVSSEQTYPSIWTGYHKPELFMNPIFYLTGGFLGKYTESGEYDIDRDWWKNDGVVNTNSMDGPTLDSPDEIINYKGVAEIGKWNYLGEFSSTDHIDIIGIGLYEVRDWYRSIADLLGSLQ</sequence>
<name>A0A6N9PZX0_9BACL</name>
<comment type="catalytic activity">
    <reaction evidence="1">
        <text>a triacylglycerol + H2O = a diacylglycerol + a fatty acid + H(+)</text>
        <dbReference type="Rhea" id="RHEA:12044"/>
        <dbReference type="ChEBI" id="CHEBI:15377"/>
        <dbReference type="ChEBI" id="CHEBI:15378"/>
        <dbReference type="ChEBI" id="CHEBI:17855"/>
        <dbReference type="ChEBI" id="CHEBI:18035"/>
        <dbReference type="ChEBI" id="CHEBI:28868"/>
        <dbReference type="EC" id="3.1.1.3"/>
    </reaction>
</comment>
<dbReference type="GO" id="GO:0004806">
    <property type="term" value="F:triacylglycerol lipase activity"/>
    <property type="evidence" value="ECO:0007669"/>
    <property type="project" value="UniProtKB-EC"/>
</dbReference>
<evidence type="ECO:0000313" key="11">
    <source>
        <dbReference type="Proteomes" id="UP000448943"/>
    </source>
</evidence>
<dbReference type="GO" id="GO:0016042">
    <property type="term" value="P:lipid catabolic process"/>
    <property type="evidence" value="ECO:0007669"/>
    <property type="project" value="UniProtKB-KW"/>
</dbReference>
<dbReference type="SUPFAM" id="SSF53474">
    <property type="entry name" value="alpha/beta-Hydrolases"/>
    <property type="match status" value="1"/>
</dbReference>
<dbReference type="InterPro" id="IPR029058">
    <property type="entry name" value="AB_hydrolase_fold"/>
</dbReference>
<dbReference type="PANTHER" id="PTHR34043">
    <property type="entry name" value="ALPHA/BETA-HYDROLASES SUPERFAMILY PROTEIN"/>
    <property type="match status" value="1"/>
</dbReference>
<keyword evidence="7" id="KW-0442">Lipid degradation</keyword>
<evidence type="ECO:0000256" key="2">
    <source>
        <dbReference type="ARBA" id="ARBA00004613"/>
    </source>
</evidence>
<keyword evidence="4" id="KW-0964">Secreted</keyword>
<keyword evidence="11" id="KW-1185">Reference proteome</keyword>
<evidence type="ECO:0000259" key="9">
    <source>
        <dbReference type="Pfam" id="PF24708"/>
    </source>
</evidence>
<evidence type="ECO:0000256" key="6">
    <source>
        <dbReference type="ARBA" id="ARBA00022801"/>
    </source>
</evidence>
<dbReference type="InterPro" id="IPR056304">
    <property type="entry name" value="Lip-like_C"/>
</dbReference>
<gene>
    <name evidence="10" type="ORF">ERL59_06175</name>
</gene>
<evidence type="ECO:0000256" key="1">
    <source>
        <dbReference type="ARBA" id="ARBA00001024"/>
    </source>
</evidence>
<keyword evidence="6" id="KW-0378">Hydrolase</keyword>
<organism evidence="10 11">
    <name type="scientific">Chengkuizengella marina</name>
    <dbReference type="NCBI Taxonomy" id="2507566"/>
    <lineage>
        <taxon>Bacteria</taxon>
        <taxon>Bacillati</taxon>
        <taxon>Bacillota</taxon>
        <taxon>Bacilli</taxon>
        <taxon>Bacillales</taxon>
        <taxon>Paenibacillaceae</taxon>
        <taxon>Chengkuizengella</taxon>
    </lineage>
</organism>
<dbReference type="OrthoDB" id="2004167at2"/>
<dbReference type="PANTHER" id="PTHR34043:SF3">
    <property type="entry name" value="ALPHA_BETA-HYDROLASES SUPERFAMILY PROTEIN"/>
    <property type="match status" value="1"/>
</dbReference>
<feature type="domain" description="Lipase-like C-terminal" evidence="9">
    <location>
        <begin position="23"/>
        <end position="390"/>
    </location>
</feature>
<protein>
    <recommendedName>
        <fullName evidence="3">triacylglycerol lipase</fullName>
        <ecNumber evidence="3">3.1.1.3</ecNumber>
    </recommendedName>
</protein>
<dbReference type="Gene3D" id="3.40.50.1820">
    <property type="entry name" value="alpha/beta hydrolase"/>
    <property type="match status" value="1"/>
</dbReference>
<evidence type="ECO:0000256" key="8">
    <source>
        <dbReference type="ARBA" id="ARBA00023098"/>
    </source>
</evidence>
<dbReference type="AlphaFoldDB" id="A0A6N9PZX0"/>
<keyword evidence="5" id="KW-0732">Signal</keyword>
<dbReference type="Proteomes" id="UP000448943">
    <property type="component" value="Unassembled WGS sequence"/>
</dbReference>
<accession>A0A6N9PZX0</accession>
<evidence type="ECO:0000256" key="3">
    <source>
        <dbReference type="ARBA" id="ARBA00013279"/>
    </source>
</evidence>
<keyword evidence="8" id="KW-0443">Lipid metabolism</keyword>
<comment type="subcellular location">
    <subcellularLocation>
        <location evidence="2">Secreted</location>
    </subcellularLocation>
</comment>
<evidence type="ECO:0000256" key="5">
    <source>
        <dbReference type="ARBA" id="ARBA00022729"/>
    </source>
</evidence>
<reference evidence="10 11" key="1">
    <citation type="submission" date="2019-01" db="EMBL/GenBank/DDBJ databases">
        <title>Chengkuizengella sp. nov., isolated from deep-sea sediment of East Pacific Ocean.</title>
        <authorList>
            <person name="Yang J."/>
            <person name="Lai Q."/>
            <person name="Shao Z."/>
        </authorList>
    </citation>
    <scope>NUCLEOTIDE SEQUENCE [LARGE SCALE GENOMIC DNA]</scope>
    <source>
        <strain evidence="10 11">YPA3-1-1</strain>
    </source>
</reference>
<evidence type="ECO:0000256" key="7">
    <source>
        <dbReference type="ARBA" id="ARBA00022963"/>
    </source>
</evidence>
<evidence type="ECO:0000256" key="4">
    <source>
        <dbReference type="ARBA" id="ARBA00022525"/>
    </source>
</evidence>
<dbReference type="EMBL" id="SIJB01000015">
    <property type="protein sequence ID" value="NBI28537.1"/>
    <property type="molecule type" value="Genomic_DNA"/>
</dbReference>
<dbReference type="EC" id="3.1.1.3" evidence="3"/>
<evidence type="ECO:0000313" key="10">
    <source>
        <dbReference type="EMBL" id="NBI28537.1"/>
    </source>
</evidence>
<proteinExistence type="predicted"/>